<dbReference type="AlphaFoldDB" id="A0A8S9NQK9"/>
<accession>A0A8S9NQK9</accession>
<sequence>MGVPPGWTAIEHKQGYAHLAVCFEGGPQISQGIGLRVLFLGDLSELATLELLDQPLGDRQILDHAVVFCLVHSMYLVDYQLGVAEDLDVFCPHLQRPPLKGVPPGWPAIEHKQGYAHLAVCFEGGPQISQGIGLQVLFPGDLRVPPCVGRFRRGHQRFSPDPCYGPGG</sequence>
<gene>
    <name evidence="1" type="ORF">F2Q69_00042152</name>
</gene>
<protein>
    <submittedName>
        <fullName evidence="1">Uncharacterized protein</fullName>
    </submittedName>
</protein>
<evidence type="ECO:0000313" key="2">
    <source>
        <dbReference type="Proteomes" id="UP000712600"/>
    </source>
</evidence>
<dbReference type="EMBL" id="QGKX02001621">
    <property type="protein sequence ID" value="KAF3503379.1"/>
    <property type="molecule type" value="Genomic_DNA"/>
</dbReference>
<reference evidence="1" key="1">
    <citation type="submission" date="2019-12" db="EMBL/GenBank/DDBJ databases">
        <title>Genome sequencing and annotation of Brassica cretica.</title>
        <authorList>
            <person name="Studholme D.J."/>
            <person name="Sarris P."/>
        </authorList>
    </citation>
    <scope>NUCLEOTIDE SEQUENCE</scope>
    <source>
        <strain evidence="1">PFS-109/04</strain>
        <tissue evidence="1">Leaf</tissue>
    </source>
</reference>
<proteinExistence type="predicted"/>
<comment type="caution">
    <text evidence="1">The sequence shown here is derived from an EMBL/GenBank/DDBJ whole genome shotgun (WGS) entry which is preliminary data.</text>
</comment>
<dbReference type="Proteomes" id="UP000712600">
    <property type="component" value="Unassembled WGS sequence"/>
</dbReference>
<organism evidence="1 2">
    <name type="scientific">Brassica cretica</name>
    <name type="common">Mustard</name>
    <dbReference type="NCBI Taxonomy" id="69181"/>
    <lineage>
        <taxon>Eukaryota</taxon>
        <taxon>Viridiplantae</taxon>
        <taxon>Streptophyta</taxon>
        <taxon>Embryophyta</taxon>
        <taxon>Tracheophyta</taxon>
        <taxon>Spermatophyta</taxon>
        <taxon>Magnoliopsida</taxon>
        <taxon>eudicotyledons</taxon>
        <taxon>Gunneridae</taxon>
        <taxon>Pentapetalae</taxon>
        <taxon>rosids</taxon>
        <taxon>malvids</taxon>
        <taxon>Brassicales</taxon>
        <taxon>Brassicaceae</taxon>
        <taxon>Brassiceae</taxon>
        <taxon>Brassica</taxon>
    </lineage>
</organism>
<evidence type="ECO:0000313" key="1">
    <source>
        <dbReference type="EMBL" id="KAF3503379.1"/>
    </source>
</evidence>
<name>A0A8S9NQK9_BRACR</name>